<dbReference type="EMBL" id="JAGDFL010000399">
    <property type="protein sequence ID" value="KAG7389814.1"/>
    <property type="molecule type" value="Genomic_DNA"/>
</dbReference>
<reference evidence="2" key="1">
    <citation type="submission" date="2021-02" db="EMBL/GenBank/DDBJ databases">
        <authorList>
            <person name="Palmer J.M."/>
        </authorList>
    </citation>
    <scope>NUCLEOTIDE SEQUENCE</scope>
    <source>
        <strain evidence="2">SCRP23</strain>
    </source>
</reference>
<dbReference type="GO" id="GO:0016491">
    <property type="term" value="F:oxidoreductase activity"/>
    <property type="evidence" value="ECO:0007669"/>
    <property type="project" value="UniProtKB-KW"/>
</dbReference>
<gene>
    <name evidence="2" type="ORF">PHYBOEH_007234</name>
</gene>
<dbReference type="InterPro" id="IPR002347">
    <property type="entry name" value="SDR_fam"/>
</dbReference>
<organism evidence="2 3">
    <name type="scientific">Phytophthora boehmeriae</name>
    <dbReference type="NCBI Taxonomy" id="109152"/>
    <lineage>
        <taxon>Eukaryota</taxon>
        <taxon>Sar</taxon>
        <taxon>Stramenopiles</taxon>
        <taxon>Oomycota</taxon>
        <taxon>Peronosporomycetes</taxon>
        <taxon>Peronosporales</taxon>
        <taxon>Peronosporaceae</taxon>
        <taxon>Phytophthora</taxon>
    </lineage>
</organism>
<dbReference type="NCBIfam" id="NF004846">
    <property type="entry name" value="PRK06197.1"/>
    <property type="match status" value="1"/>
</dbReference>
<sequence length="326" mass="35392">MDASDSTAGWDVSHIPSLTGKVAVVTGANSGIGFITALELARKQAQVVLACRSVERGHQAVNAIKSELGDAIHSVEFMELDLSDLRSVQRFGETFVTKFERLDILVNNAGLLVPLQTHTAEGLEMQFAVNHLGHFYLTSLLFELLKRGDEPSRVVTVSSLSHSWVKLNLSKLARSRPDKSTYSKEYATSKLANLLFTYELNRRITAAGLAGKVLAVAAHPGIASSEIPLKVLAGHFPSWMQSFVRKLFEISHLGQPIERGALPSLFAATGVSVKSGDYFGPDGFLGIRGKCPKKIESSRASHSEEDGAALWALSEDVAKCKFEVKK</sequence>
<proteinExistence type="predicted"/>
<dbReference type="OrthoDB" id="47007at2759"/>
<dbReference type="AlphaFoldDB" id="A0A8T1WC41"/>
<keyword evidence="1" id="KW-0560">Oxidoreductase</keyword>
<dbReference type="Proteomes" id="UP000693981">
    <property type="component" value="Unassembled WGS sequence"/>
</dbReference>
<dbReference type="PANTHER" id="PTHR43157">
    <property type="entry name" value="PHOSPHATIDYLINOSITOL-GLYCAN BIOSYNTHESIS CLASS F PROTEIN-RELATED"/>
    <property type="match status" value="1"/>
</dbReference>
<protein>
    <submittedName>
        <fullName evidence="2">Uncharacterized protein</fullName>
    </submittedName>
</protein>
<evidence type="ECO:0000256" key="1">
    <source>
        <dbReference type="ARBA" id="ARBA00023002"/>
    </source>
</evidence>
<name>A0A8T1WC41_9STRA</name>
<dbReference type="CDD" id="cd05327">
    <property type="entry name" value="retinol-DH_like_SDR_c_like"/>
    <property type="match status" value="1"/>
</dbReference>
<dbReference type="PANTHER" id="PTHR43157:SF31">
    <property type="entry name" value="PHOSPHATIDYLINOSITOL-GLYCAN BIOSYNTHESIS CLASS F PROTEIN"/>
    <property type="match status" value="1"/>
</dbReference>
<dbReference type="Pfam" id="PF00106">
    <property type="entry name" value="adh_short"/>
    <property type="match status" value="1"/>
</dbReference>
<evidence type="ECO:0000313" key="2">
    <source>
        <dbReference type="EMBL" id="KAG7389814.1"/>
    </source>
</evidence>
<keyword evidence="3" id="KW-1185">Reference proteome</keyword>
<accession>A0A8T1WC41</accession>
<evidence type="ECO:0000313" key="3">
    <source>
        <dbReference type="Proteomes" id="UP000693981"/>
    </source>
</evidence>
<comment type="caution">
    <text evidence="2">The sequence shown here is derived from an EMBL/GenBank/DDBJ whole genome shotgun (WGS) entry which is preliminary data.</text>
</comment>